<accession>A0A2W5VRK7</accession>
<comment type="caution">
    <text evidence="1">The sequence shown here is derived from an EMBL/GenBank/DDBJ whole genome shotgun (WGS) entry which is preliminary data.</text>
</comment>
<evidence type="ECO:0000313" key="1">
    <source>
        <dbReference type="EMBL" id="PZR13181.1"/>
    </source>
</evidence>
<proteinExistence type="predicted"/>
<sequence length="290" mass="30135">MKKLISCCLAVALLGGCGVETTEALPTVEHALTATAVYDPTYQAPLCANLASACSMTTSQVANAGSGEANSPNTSTGCGDAAWRYGVAIDRLTVSSGNSSNLTAGRSVTATLTFREASTRSSDVDVFIANDADAPVWTLLQTFQPTTTGAQSKTLNFTLDGGGSRRALRAQLRPRNVSSAPCSPGIDDTDELVFTVGAPLPLNNPGFDTSLSGWSRSGNVTWEAGHAAFRPAYPNAATLSQQTVVPAGASTMTIWYRVDSINSAFMSANLTVQVTPMNGSGLLYRAFATT</sequence>
<dbReference type="AlphaFoldDB" id="A0A2W5VRK7"/>
<evidence type="ECO:0008006" key="3">
    <source>
        <dbReference type="Google" id="ProtNLM"/>
    </source>
</evidence>
<gene>
    <name evidence="1" type="ORF">DI536_12885</name>
</gene>
<dbReference type="Proteomes" id="UP000249061">
    <property type="component" value="Unassembled WGS sequence"/>
</dbReference>
<name>A0A2W5VRK7_9BACT</name>
<reference evidence="1 2" key="1">
    <citation type="submission" date="2017-08" db="EMBL/GenBank/DDBJ databases">
        <title>Infants hospitalized years apart are colonized by the same room-sourced microbial strains.</title>
        <authorList>
            <person name="Brooks B."/>
            <person name="Olm M.R."/>
            <person name="Firek B.A."/>
            <person name="Baker R."/>
            <person name="Thomas B.C."/>
            <person name="Morowitz M.J."/>
            <person name="Banfield J.F."/>
        </authorList>
    </citation>
    <scope>NUCLEOTIDE SEQUENCE [LARGE SCALE GENOMIC DNA]</scope>
    <source>
        <strain evidence="1">S2_003_000_R2_14</strain>
    </source>
</reference>
<evidence type="ECO:0000313" key="2">
    <source>
        <dbReference type="Proteomes" id="UP000249061"/>
    </source>
</evidence>
<dbReference type="PROSITE" id="PS51257">
    <property type="entry name" value="PROKAR_LIPOPROTEIN"/>
    <property type="match status" value="1"/>
</dbReference>
<protein>
    <recommendedName>
        <fullName evidence="3">Lipoprotein</fullName>
    </recommendedName>
</protein>
<dbReference type="EMBL" id="QFQP01000010">
    <property type="protein sequence ID" value="PZR13181.1"/>
    <property type="molecule type" value="Genomic_DNA"/>
</dbReference>
<organism evidence="1 2">
    <name type="scientific">Archangium gephyra</name>
    <dbReference type="NCBI Taxonomy" id="48"/>
    <lineage>
        <taxon>Bacteria</taxon>
        <taxon>Pseudomonadati</taxon>
        <taxon>Myxococcota</taxon>
        <taxon>Myxococcia</taxon>
        <taxon>Myxococcales</taxon>
        <taxon>Cystobacterineae</taxon>
        <taxon>Archangiaceae</taxon>
        <taxon>Archangium</taxon>
    </lineage>
</organism>